<reference evidence="2 3" key="1">
    <citation type="submission" date="2020-04" db="EMBL/GenBank/DDBJ databases">
        <authorList>
            <person name="Basu S."/>
            <person name="Maruthanayagam V."/>
            <person name="Chakraborty S."/>
            <person name="Pramanik A."/>
            <person name="Mukherjee J."/>
            <person name="Brink B."/>
        </authorList>
    </citation>
    <scope>NUCLEOTIDE SEQUENCE [LARGE SCALE GENOMIC DNA]</scope>
    <source>
        <strain evidence="2 3">AP17</strain>
    </source>
</reference>
<proteinExistence type="predicted"/>
<name>A0A6H1U645_9CYAN</name>
<dbReference type="Proteomes" id="UP000500857">
    <property type="component" value="Chromosome"/>
</dbReference>
<evidence type="ECO:0000313" key="3">
    <source>
        <dbReference type="Proteomes" id="UP000500857"/>
    </source>
</evidence>
<gene>
    <name evidence="2" type="ORF">HCG48_25295</name>
</gene>
<sequence>MAKLINPTFNLFLYYLKDGVNTLSADRPQTYKSFLQTAIQTSVKSLNPTVSQQELETDLKRFLKSVYLGELSSFEFSGYLGETYSVSGSYNYFPIDDSEGLLFKVAIQGKFEGAELADCLEKIHGIEPDDRSVAGKLGQTWTISGWVENASKEELERLATQAYKNLLDRGWQYQETGQFLGGTVFEFWRSSPEIWENIEQSSHAVVIFYPNAKAVETAAEFSESWKSLFCHRNKILSAYAESRELKQKMLREFNRMSPSIEQIYNLELAELKAALKKNVAVLSDFVENIHSLERQQNAIEVSLHNYEKYANYIQGKAERGFQVSNDFKFLQGFGDMVKLKYQRQIEKDYASVRPCLDILENLIMTIRGIVEIEQAERDRAFQNFVGIAGFGFGTAIVVAASSPSWIDGFADATPIAPSGSNLLLVLSLSVLGGGIGAAFGWMAISTFRPKRLPSGGDRS</sequence>
<keyword evidence="1" id="KW-0472">Membrane</keyword>
<evidence type="ECO:0000313" key="2">
    <source>
        <dbReference type="EMBL" id="QIZ73503.1"/>
    </source>
</evidence>
<organism evidence="2 3">
    <name type="scientific">Oxynema aestuarii AP17</name>
    <dbReference type="NCBI Taxonomy" id="2064643"/>
    <lineage>
        <taxon>Bacteria</taxon>
        <taxon>Bacillati</taxon>
        <taxon>Cyanobacteriota</taxon>
        <taxon>Cyanophyceae</taxon>
        <taxon>Oscillatoriophycideae</taxon>
        <taxon>Oscillatoriales</taxon>
        <taxon>Oscillatoriaceae</taxon>
        <taxon>Oxynema</taxon>
        <taxon>Oxynema aestuarii</taxon>
    </lineage>
</organism>
<keyword evidence="1" id="KW-1133">Transmembrane helix</keyword>
<dbReference type="KEGG" id="oxy:HCG48_25295"/>
<evidence type="ECO:0000256" key="1">
    <source>
        <dbReference type="SAM" id="Phobius"/>
    </source>
</evidence>
<protein>
    <submittedName>
        <fullName evidence="2">Uncharacterized protein</fullName>
    </submittedName>
</protein>
<feature type="transmembrane region" description="Helical" evidence="1">
    <location>
        <begin position="422"/>
        <end position="444"/>
    </location>
</feature>
<feature type="transmembrane region" description="Helical" evidence="1">
    <location>
        <begin position="384"/>
        <end position="402"/>
    </location>
</feature>
<dbReference type="AlphaFoldDB" id="A0A6H1U645"/>
<dbReference type="RefSeq" id="WP_168571649.1">
    <property type="nucleotide sequence ID" value="NZ_CP051167.1"/>
</dbReference>
<keyword evidence="3" id="KW-1185">Reference proteome</keyword>
<keyword evidence="1" id="KW-0812">Transmembrane</keyword>
<accession>A0A6H1U645</accession>
<dbReference type="EMBL" id="CP051167">
    <property type="protein sequence ID" value="QIZ73503.1"/>
    <property type="molecule type" value="Genomic_DNA"/>
</dbReference>